<dbReference type="KEGG" id="qsa:O6P43_022946"/>
<feature type="compositionally biased region" description="Polar residues" evidence="1">
    <location>
        <begin position="10"/>
        <end position="22"/>
    </location>
</feature>
<dbReference type="EMBL" id="JARAOO010000009">
    <property type="protein sequence ID" value="KAJ7956515.1"/>
    <property type="molecule type" value="Genomic_DNA"/>
</dbReference>
<protein>
    <submittedName>
        <fullName evidence="2">18S pre-ribosomal assembly protein gar2-related</fullName>
    </submittedName>
</protein>
<name>A0AAD7LG82_QUISA</name>
<feature type="region of interest" description="Disordered" evidence="1">
    <location>
        <begin position="48"/>
        <end position="123"/>
    </location>
</feature>
<reference evidence="2" key="1">
    <citation type="journal article" date="2023" name="Science">
        <title>Elucidation of the pathway for biosynthesis of saponin adjuvants from the soapbark tree.</title>
        <authorList>
            <person name="Reed J."/>
            <person name="Orme A."/>
            <person name="El-Demerdash A."/>
            <person name="Owen C."/>
            <person name="Martin L.B.B."/>
            <person name="Misra R.C."/>
            <person name="Kikuchi S."/>
            <person name="Rejzek M."/>
            <person name="Martin A.C."/>
            <person name="Harkess A."/>
            <person name="Leebens-Mack J."/>
            <person name="Louveau T."/>
            <person name="Stephenson M.J."/>
            <person name="Osbourn A."/>
        </authorList>
    </citation>
    <scope>NUCLEOTIDE SEQUENCE</scope>
    <source>
        <strain evidence="2">S10</strain>
    </source>
</reference>
<organism evidence="2 3">
    <name type="scientific">Quillaja saponaria</name>
    <name type="common">Soap bark tree</name>
    <dbReference type="NCBI Taxonomy" id="32244"/>
    <lineage>
        <taxon>Eukaryota</taxon>
        <taxon>Viridiplantae</taxon>
        <taxon>Streptophyta</taxon>
        <taxon>Embryophyta</taxon>
        <taxon>Tracheophyta</taxon>
        <taxon>Spermatophyta</taxon>
        <taxon>Magnoliopsida</taxon>
        <taxon>eudicotyledons</taxon>
        <taxon>Gunneridae</taxon>
        <taxon>Pentapetalae</taxon>
        <taxon>rosids</taxon>
        <taxon>fabids</taxon>
        <taxon>Fabales</taxon>
        <taxon>Quillajaceae</taxon>
        <taxon>Quillaja</taxon>
    </lineage>
</organism>
<dbReference type="AlphaFoldDB" id="A0AAD7LG82"/>
<feature type="compositionally biased region" description="Low complexity" evidence="1">
    <location>
        <begin position="105"/>
        <end position="123"/>
    </location>
</feature>
<dbReference type="GO" id="GO:0009786">
    <property type="term" value="P:regulation of asymmetric cell division"/>
    <property type="evidence" value="ECO:0007669"/>
    <property type="project" value="InterPro"/>
</dbReference>
<sequence length="163" mass="18383">MEEEIDFDTTNENSTNHSTKPSISQTLGEFLLQEAILADSMVLTWTEANSNNCDQPPETGTISRPENVNPESQENSRNSYDQQDFHRESKSTFFSVGHDKDPLTRSGSASHRPSTSSTGSSHSFAFPILTEDYNGSPVRMATADRRQLQKHRGWRICYLCCKF</sequence>
<gene>
    <name evidence="2" type="ORF">O6P43_022946</name>
</gene>
<keyword evidence="3" id="KW-1185">Reference proteome</keyword>
<dbReference type="PANTHER" id="PTHR33914">
    <property type="entry name" value="18S PRE-RIBOSOMAL ASSEMBLY PROTEIN GAR2-LIKE PROTEIN"/>
    <property type="match status" value="1"/>
</dbReference>
<proteinExistence type="predicted"/>
<evidence type="ECO:0000313" key="3">
    <source>
        <dbReference type="Proteomes" id="UP001163823"/>
    </source>
</evidence>
<feature type="compositionally biased region" description="Polar residues" evidence="1">
    <location>
        <begin position="48"/>
        <end position="82"/>
    </location>
</feature>
<accession>A0AAD7LG82</accession>
<comment type="caution">
    <text evidence="2">The sequence shown here is derived from an EMBL/GenBank/DDBJ whole genome shotgun (WGS) entry which is preliminary data.</text>
</comment>
<dbReference type="InterPro" id="IPR040378">
    <property type="entry name" value="BASL"/>
</dbReference>
<evidence type="ECO:0000256" key="1">
    <source>
        <dbReference type="SAM" id="MobiDB-lite"/>
    </source>
</evidence>
<evidence type="ECO:0000313" key="2">
    <source>
        <dbReference type="EMBL" id="KAJ7956515.1"/>
    </source>
</evidence>
<dbReference type="Proteomes" id="UP001163823">
    <property type="component" value="Chromosome 9"/>
</dbReference>
<dbReference type="PANTHER" id="PTHR33914:SF2">
    <property type="entry name" value="OS02G0582100 PROTEIN"/>
    <property type="match status" value="1"/>
</dbReference>
<feature type="region of interest" description="Disordered" evidence="1">
    <location>
        <begin position="1"/>
        <end position="22"/>
    </location>
</feature>